<dbReference type="AlphaFoldDB" id="A0A7C9JKC3"/>
<organism evidence="1">
    <name type="scientific">Muribaculaceae bacterium Z82</name>
    <dbReference type="NCBI Taxonomy" id="2304548"/>
    <lineage>
        <taxon>Bacteria</taxon>
        <taxon>Pseudomonadati</taxon>
        <taxon>Bacteroidota</taxon>
        <taxon>Bacteroidia</taxon>
        <taxon>Bacteroidales</taxon>
        <taxon>Muribaculaceae</taxon>
    </lineage>
</organism>
<protein>
    <submittedName>
        <fullName evidence="1">Uncharacterized protein</fullName>
    </submittedName>
</protein>
<proteinExistence type="predicted"/>
<dbReference type="EMBL" id="QWKH01000150">
    <property type="protein sequence ID" value="NBI35542.1"/>
    <property type="molecule type" value="Genomic_DNA"/>
</dbReference>
<evidence type="ECO:0000313" key="1">
    <source>
        <dbReference type="EMBL" id="NBI35542.1"/>
    </source>
</evidence>
<sequence>MNAKDIVRENRKKAIRSMAMRKVGRPAGEPTDEEIAEAASLYNSCIRWAHRKVGFVESETEHNHNSPWRLHEEELIEAAFDRINERLLQYRLRMYIPHLWARLCDSGHPTLVVETDVQLYYFD</sequence>
<comment type="caution">
    <text evidence="1">The sequence shown here is derived from an EMBL/GenBank/DDBJ whole genome shotgun (WGS) entry which is preliminary data.</text>
</comment>
<name>A0A7C9JKC3_9BACT</name>
<reference evidence="1" key="1">
    <citation type="submission" date="2018-08" db="EMBL/GenBank/DDBJ databases">
        <title>Murine metabolic-syndrome-specific gut microbial biobank.</title>
        <authorList>
            <person name="Liu C."/>
        </authorList>
    </citation>
    <scope>NUCLEOTIDE SEQUENCE [LARGE SCALE GENOMIC DNA]</scope>
    <source>
        <strain evidence="1">Z82</strain>
    </source>
</reference>
<accession>A0A7C9JKC3</accession>
<gene>
    <name evidence="1" type="ORF">D1639_10990</name>
</gene>